<evidence type="ECO:0000256" key="2">
    <source>
        <dbReference type="ARBA" id="ARBA00004623"/>
    </source>
</evidence>
<dbReference type="PANTHER" id="PTHR13190">
    <property type="entry name" value="AUTOPHAGY-RELATED 2, ISOFORM A"/>
    <property type="match status" value="1"/>
</dbReference>
<evidence type="ECO:0000256" key="4">
    <source>
        <dbReference type="ARBA" id="ARBA00018070"/>
    </source>
</evidence>
<feature type="region of interest" description="Disordered" evidence="12">
    <location>
        <begin position="121"/>
        <end position="148"/>
    </location>
</feature>
<dbReference type="GO" id="GO:0000045">
    <property type="term" value="P:autophagosome assembly"/>
    <property type="evidence" value="ECO:0007669"/>
    <property type="project" value="TreeGrafter"/>
</dbReference>
<feature type="region of interest" description="Disordered" evidence="12">
    <location>
        <begin position="1805"/>
        <end position="1824"/>
    </location>
</feature>
<feature type="compositionally biased region" description="Basic and acidic residues" evidence="12">
    <location>
        <begin position="669"/>
        <end position="684"/>
    </location>
</feature>
<keyword evidence="7" id="KW-0072">Autophagy</keyword>
<dbReference type="GO" id="GO:0032266">
    <property type="term" value="F:phosphatidylinositol-3-phosphate binding"/>
    <property type="evidence" value="ECO:0007669"/>
    <property type="project" value="TreeGrafter"/>
</dbReference>
<dbReference type="GO" id="GO:0061908">
    <property type="term" value="C:phagophore"/>
    <property type="evidence" value="ECO:0007669"/>
    <property type="project" value="TreeGrafter"/>
</dbReference>
<dbReference type="GO" id="GO:0006869">
    <property type="term" value="P:lipid transport"/>
    <property type="evidence" value="ECO:0007669"/>
    <property type="project" value="UniProtKB-KW"/>
</dbReference>
<evidence type="ECO:0000256" key="8">
    <source>
        <dbReference type="ARBA" id="ARBA00023055"/>
    </source>
</evidence>
<dbReference type="GO" id="GO:0061723">
    <property type="term" value="P:glycophagy"/>
    <property type="evidence" value="ECO:0007669"/>
    <property type="project" value="TreeGrafter"/>
</dbReference>
<evidence type="ECO:0000256" key="3">
    <source>
        <dbReference type="ARBA" id="ARBA00009714"/>
    </source>
</evidence>
<evidence type="ECO:0000256" key="10">
    <source>
        <dbReference type="ARBA" id="ARBA00024479"/>
    </source>
</evidence>
<evidence type="ECO:0000256" key="12">
    <source>
        <dbReference type="SAM" id="MobiDB-lite"/>
    </source>
</evidence>
<evidence type="ECO:0000256" key="1">
    <source>
        <dbReference type="ARBA" id="ARBA00004406"/>
    </source>
</evidence>
<dbReference type="EMBL" id="JAINDJ010000004">
    <property type="protein sequence ID" value="KAG9450917.1"/>
    <property type="molecule type" value="Genomic_DNA"/>
</dbReference>
<keyword evidence="9" id="KW-0472">Membrane</keyword>
<feature type="region of interest" description="Disordered" evidence="12">
    <location>
        <begin position="736"/>
        <end position="758"/>
    </location>
</feature>
<dbReference type="GO" id="GO:0005789">
    <property type="term" value="C:endoplasmic reticulum membrane"/>
    <property type="evidence" value="ECO:0007669"/>
    <property type="project" value="UniProtKB-SubCell"/>
</dbReference>
<dbReference type="PANTHER" id="PTHR13190:SF1">
    <property type="entry name" value="AUTOPHAGY-RELATED 2, ISOFORM A"/>
    <property type="match status" value="1"/>
</dbReference>
<evidence type="ECO:0000256" key="11">
    <source>
        <dbReference type="ARBA" id="ARBA00024615"/>
    </source>
</evidence>
<feature type="region of interest" description="Disordered" evidence="12">
    <location>
        <begin position="906"/>
        <end position="930"/>
    </location>
</feature>
<feature type="compositionally biased region" description="Basic and acidic residues" evidence="12">
    <location>
        <begin position="912"/>
        <end position="923"/>
    </location>
</feature>
<keyword evidence="14" id="KW-1185">Reference proteome</keyword>
<sequence length="1917" mass="211513">MFSRFAKAKEMFLRWAEEMFTRAPEMFARAPVKGLCKHFLKKLIVGDIDADQLDVQPCAGTIRLRNLTLNVDFINQLIGATMPFNIKEGSIGSLMVKFTWKEKSCQIELEDLELVLAPSPGGSSPLDADSKCTPGKDSKQDFGTGIENPKHETVYDGIGSVSLVGDGVNKIFEKLGWLLTIFHIKFRNLFIVFDPSPKNGEIRVSQEKGAKMSETKRVLVFRVAEVEFDTCFCKEDGCSESETRADSTTRLMNFVSFQDAVIELLHIGSCPSGFTTPILTGESSGFSGTVKLNMPWTNGSLNITFDPLLLRLQPSTIMWMLNLWQCLSDVGTMGHNAHNKAADSVLFSSTSQFHSFILGSSNSADKMGAAGDKDASSLCSLTYQEAVTDAMLPGTYLIPNWVPQFDNQKDGTEVVQDVGASIDQFFECFEELRNSQAALDNDGIWNWTCSVFSAITAASSMASGSSHVTSDQHVQMKLQTTVAAFSLVLSFHDEAQVVHYVEAKCGDIDLVLEQICPQKTRFEAMVNHIKVDNYFSDGNESMERGLSDNESSHQHIISVQQWQAEVLGALPRLDFPIHQPESEETMSRSRIDELIKIPLLRSPSGSCLQFRLSSTYSDGKSKHTASFFIKLPPFILWMNFHLVNALLDLMKKVSDFIETGNANGDLKSKIMEEDDRRLHEDRKRSNPNYSMTTSSKGSIKGCVSFAGTRIILCFPFENKGDIRLSSSFIGLDISGSRSKSLKSRPNLSSQPGFSDNTSSSVQLNFGELKCNLITSSHESSGKLNFTAKSIFSVAHKNDGSSSSISMFWQEGPVTGRWIARKAWGLATSQKSRKGNKVIEKGYEFASATTMDDLEEKDSFVRQEMILSSGFLLHIRFPLVWICLDTSDYKHLNYLLDEVVDSLTAKSHGSRMTSDDNSLKDETSSGHSSLSQTSVLVDCDMIDISISLDQDGDVKSSIQKDLPGQWTKIRLNIKKFEFLSVSNLGGIEDASFVWVCHEEGDLWGSLYSSLSSQDLLLISCSNSAMQRGDGEGTNTLSFGAAGTAIIHLRDPQLLQNATSFSVKCATIIAPGGRLDWVSGICSFFSLSSNEDRKEDSDDTNSKSFEDSFFLELVDVALSYEPSVKNSTCSGEMSEPDYGCEHTVACILASSSLVLYNGFADSNYKIKLQDLGLLLSSSAGTNVCATYGIETLRKRGYVKVAREPHIEATLRTNCANGLVWELECSSCHINLATCHDTTAGLILLVAQLQELFAPNIEDSIAHLQSRWNSINQRKDGFDDSSNMGKIYSNCLSMPHSSRGNLSARDAREVGLMDEIFEDAFYWDRDINLHGSSKLQSQNSDDRVMPLVAGNSNIRTTMSGDVYSLMPEFIEGYYISEFLPVAPLSGNNLSLSRVSSKSKKAVRPVFESGKSGEWYEDCSLRIVENHVKSLGDHSQGPEENKLYMFSSDLPTESCKPRGRLVLKNIDVRWKMYAGSDWGHSKKNPNSTGGRDPSVYLELVLSGINIHYNMFPEGEVCVSKLSLSVRELHLYDCSRDAPWKTVLGEYESKDYPRGSCTKAFKLELEAVRPDPLTPLEEYRLRLAFRPLCLHLDQSQLDFLVCFFASKDMSLDHSPNLSTDLGGLRMCPTMSCIGGQAIVEEALLPFFQKFDIWPGVVRIDYNPRHINLAALRGGNYAELLNLFPWKGIELQLKHVHAVGIYGWSSVCEMMLGEWLEDISHNQVHKLLKGIAPIRSLFAVGSGTAKLVSLPVKSYKKDHKLLKGVQRGAIAFVRSISLEAIDLGMHLAAGAHDLLFQAECILMSGPPSYRLSQRSRSKRTVRSNQPKDAQQGIQQAYESLSDGLGKTASALVGNPLKTYQRGGGAGQALATAVRAAPAAAIAPASATARAVHCALLGVRNSLNPELRKESIAKYSGPTHPPES</sequence>
<dbReference type="GO" id="GO:0043495">
    <property type="term" value="F:protein-membrane adaptor activity"/>
    <property type="evidence" value="ECO:0007669"/>
    <property type="project" value="TreeGrafter"/>
</dbReference>
<evidence type="ECO:0000313" key="13">
    <source>
        <dbReference type="EMBL" id="KAG9450917.1"/>
    </source>
</evidence>
<organism evidence="13 14">
    <name type="scientific">Aristolochia fimbriata</name>
    <name type="common">White veined hardy Dutchman's pipe vine</name>
    <dbReference type="NCBI Taxonomy" id="158543"/>
    <lineage>
        <taxon>Eukaryota</taxon>
        <taxon>Viridiplantae</taxon>
        <taxon>Streptophyta</taxon>
        <taxon>Embryophyta</taxon>
        <taxon>Tracheophyta</taxon>
        <taxon>Spermatophyta</taxon>
        <taxon>Magnoliopsida</taxon>
        <taxon>Magnoliidae</taxon>
        <taxon>Piperales</taxon>
        <taxon>Aristolochiaceae</taxon>
        <taxon>Aristolochia</taxon>
    </lineage>
</organism>
<evidence type="ECO:0000313" key="14">
    <source>
        <dbReference type="Proteomes" id="UP000825729"/>
    </source>
</evidence>
<dbReference type="GO" id="GO:0061709">
    <property type="term" value="P:reticulophagy"/>
    <property type="evidence" value="ECO:0007669"/>
    <property type="project" value="TreeGrafter"/>
</dbReference>
<comment type="catalytic activity">
    <reaction evidence="10">
        <text>a 1,2-diacyl-sn-glycero-3-phospho-L-serine(in) = a 1,2-diacyl-sn-glycero-3-phospho-L-serine(out)</text>
        <dbReference type="Rhea" id="RHEA:38663"/>
        <dbReference type="ChEBI" id="CHEBI:57262"/>
    </reaction>
</comment>
<evidence type="ECO:0000256" key="5">
    <source>
        <dbReference type="ARBA" id="ARBA00022448"/>
    </source>
</evidence>
<dbReference type="Pfam" id="PF13329">
    <property type="entry name" value="ATG2_CAD"/>
    <property type="match status" value="2"/>
</dbReference>
<comment type="subcellular location">
    <subcellularLocation>
        <location evidence="1">Endoplasmic reticulum membrane</location>
        <topology evidence="1">Peripheral membrane protein</topology>
    </subcellularLocation>
    <subcellularLocation>
        <location evidence="2">Preautophagosomal structure membrane</location>
        <topology evidence="2">Peripheral membrane protein</topology>
    </subcellularLocation>
</comment>
<evidence type="ECO:0000256" key="6">
    <source>
        <dbReference type="ARBA" id="ARBA00022824"/>
    </source>
</evidence>
<comment type="catalytic activity">
    <reaction evidence="11">
        <text>a 1,2-diacyl-sn-glycero-3-phosphoethanolamine(in) = a 1,2-diacyl-sn-glycero-3-phosphoethanolamine(out)</text>
        <dbReference type="Rhea" id="RHEA:38895"/>
        <dbReference type="ChEBI" id="CHEBI:64612"/>
    </reaction>
</comment>
<feature type="region of interest" description="Disordered" evidence="12">
    <location>
        <begin position="669"/>
        <end position="695"/>
    </location>
</feature>
<feature type="compositionally biased region" description="Polar residues" evidence="12">
    <location>
        <begin position="686"/>
        <end position="695"/>
    </location>
</feature>
<dbReference type="Proteomes" id="UP000825729">
    <property type="component" value="Unassembled WGS sequence"/>
</dbReference>
<name>A0AAV7ETE6_ARIFI</name>
<accession>A0AAV7ETE6</accession>
<keyword evidence="5" id="KW-0813">Transport</keyword>
<keyword evidence="8" id="KW-0445">Lipid transport</keyword>
<dbReference type="GO" id="GO:0034045">
    <property type="term" value="C:phagophore assembly site membrane"/>
    <property type="evidence" value="ECO:0007669"/>
    <property type="project" value="UniProtKB-SubCell"/>
</dbReference>
<dbReference type="GO" id="GO:0034727">
    <property type="term" value="P:piecemeal microautophagy of the nucleus"/>
    <property type="evidence" value="ECO:0007669"/>
    <property type="project" value="TreeGrafter"/>
</dbReference>
<protein>
    <recommendedName>
        <fullName evidence="4">Autophagy-related protein 2</fullName>
    </recommendedName>
</protein>
<dbReference type="InterPro" id="IPR026849">
    <property type="entry name" value="ATG2"/>
</dbReference>
<reference evidence="13 14" key="1">
    <citation type="submission" date="2021-07" db="EMBL/GenBank/DDBJ databases">
        <title>The Aristolochia fimbriata genome: insights into angiosperm evolution, floral development and chemical biosynthesis.</title>
        <authorList>
            <person name="Jiao Y."/>
        </authorList>
    </citation>
    <scope>NUCLEOTIDE SEQUENCE [LARGE SCALE GENOMIC DNA]</scope>
    <source>
        <strain evidence="13">IBCAS-2021</strain>
        <tissue evidence="13">Leaf</tissue>
    </source>
</reference>
<comment type="caution">
    <text evidence="13">The sequence shown here is derived from an EMBL/GenBank/DDBJ whole genome shotgun (WGS) entry which is preliminary data.</text>
</comment>
<proteinExistence type="inferred from homology"/>
<feature type="compositionally biased region" description="Basic and acidic residues" evidence="12">
    <location>
        <begin position="128"/>
        <end position="140"/>
    </location>
</feature>
<gene>
    <name evidence="13" type="ORF">H6P81_010882</name>
</gene>
<dbReference type="GO" id="GO:0000422">
    <property type="term" value="P:autophagy of mitochondrion"/>
    <property type="evidence" value="ECO:0007669"/>
    <property type="project" value="TreeGrafter"/>
</dbReference>
<comment type="similarity">
    <text evidence="3">Belongs to the ATG2 family.</text>
</comment>
<evidence type="ECO:0000256" key="7">
    <source>
        <dbReference type="ARBA" id="ARBA00023006"/>
    </source>
</evidence>
<evidence type="ECO:0000256" key="9">
    <source>
        <dbReference type="ARBA" id="ARBA00023136"/>
    </source>
</evidence>
<keyword evidence="6" id="KW-0256">Endoplasmic reticulum</keyword>